<dbReference type="Proteomes" id="UP000248423">
    <property type="component" value="Unassembled WGS sequence"/>
</dbReference>
<proteinExistence type="predicted"/>
<feature type="signal peptide" evidence="1">
    <location>
        <begin position="1"/>
        <end position="20"/>
    </location>
</feature>
<keyword evidence="1" id="KW-0732">Signal</keyword>
<protein>
    <submittedName>
        <fullName evidence="2">Uncharacterized protein</fullName>
    </submittedName>
</protein>
<dbReference type="EMBL" id="KZ826319">
    <property type="protein sequence ID" value="PYI10946.1"/>
    <property type="molecule type" value="Genomic_DNA"/>
</dbReference>
<evidence type="ECO:0000256" key="1">
    <source>
        <dbReference type="SAM" id="SignalP"/>
    </source>
</evidence>
<reference evidence="2 3" key="1">
    <citation type="submission" date="2018-02" db="EMBL/GenBank/DDBJ databases">
        <title>The genomes of Aspergillus section Nigri reveals drivers in fungal speciation.</title>
        <authorList>
            <consortium name="DOE Joint Genome Institute"/>
            <person name="Vesth T.C."/>
            <person name="Nybo J."/>
            <person name="Theobald S."/>
            <person name="Brandl J."/>
            <person name="Frisvad J.C."/>
            <person name="Nielsen K.F."/>
            <person name="Lyhne E.K."/>
            <person name="Kogle M.E."/>
            <person name="Kuo A."/>
            <person name="Riley R."/>
            <person name="Clum A."/>
            <person name="Nolan M."/>
            <person name="Lipzen A."/>
            <person name="Salamov A."/>
            <person name="Henrissat B."/>
            <person name="Wiebenga A."/>
            <person name="De vries R.P."/>
            <person name="Grigoriev I.V."/>
            <person name="Mortensen U.H."/>
            <person name="Andersen M.R."/>
            <person name="Baker S.E."/>
        </authorList>
    </citation>
    <scope>NUCLEOTIDE SEQUENCE [LARGE SCALE GENOMIC DNA]</scope>
    <source>
        <strain evidence="2 3">CBS 121057</strain>
    </source>
</reference>
<dbReference type="OrthoDB" id="4500695at2759"/>
<feature type="chain" id="PRO_5016371262" evidence="1">
    <location>
        <begin position="21"/>
        <end position="63"/>
    </location>
</feature>
<organism evidence="2 3">
    <name type="scientific">Aspergillus sclerotiicarbonarius (strain CBS 121057 / IBT 28362)</name>
    <dbReference type="NCBI Taxonomy" id="1448318"/>
    <lineage>
        <taxon>Eukaryota</taxon>
        <taxon>Fungi</taxon>
        <taxon>Dikarya</taxon>
        <taxon>Ascomycota</taxon>
        <taxon>Pezizomycotina</taxon>
        <taxon>Eurotiomycetes</taxon>
        <taxon>Eurotiomycetidae</taxon>
        <taxon>Eurotiales</taxon>
        <taxon>Aspergillaceae</taxon>
        <taxon>Aspergillus</taxon>
        <taxon>Aspergillus subgen. Circumdati</taxon>
    </lineage>
</organism>
<accession>A0A319EKX9</accession>
<keyword evidence="3" id="KW-1185">Reference proteome</keyword>
<name>A0A319EKX9_ASPSB</name>
<dbReference type="VEuPathDB" id="FungiDB:BO78DRAFT_414044"/>
<evidence type="ECO:0000313" key="3">
    <source>
        <dbReference type="Proteomes" id="UP000248423"/>
    </source>
</evidence>
<dbReference type="AlphaFoldDB" id="A0A319EKX9"/>
<sequence>MRFSAIALLCLSAVMPAVIAAPVADGAVVDGTVEQIGDEIWITKRCCILCDNGNRCGSNGVPM</sequence>
<evidence type="ECO:0000313" key="2">
    <source>
        <dbReference type="EMBL" id="PYI10946.1"/>
    </source>
</evidence>
<gene>
    <name evidence="2" type="ORF">BO78DRAFT_414044</name>
</gene>